<dbReference type="InterPro" id="IPR034164">
    <property type="entry name" value="Pepsin-like_dom"/>
</dbReference>
<dbReference type="PRINTS" id="PR00792">
    <property type="entry name" value="PEPSIN"/>
</dbReference>
<dbReference type="PROSITE" id="PS51767">
    <property type="entry name" value="PEPTIDASE_A1"/>
    <property type="match status" value="1"/>
</dbReference>
<dbReference type="InterPro" id="IPR001461">
    <property type="entry name" value="Aspartic_peptidase_A1"/>
</dbReference>
<sequence length="601" mass="63592">MQWRKFAVGLLTAATFLSCHAAASPSPTTETPSLEEIARRYTRRTAGGVHLPIVRQVTEASELRRRGLTSAIGLGDFADIVYNVLLSVGGTTTPLVLDTGSSDLWVVSDKCTRGCLSSQSTYPQASFQYSGADAELLYGDSTSGTAALGMIGKDTVSLAGLTLQDQYFVAVNQTNTTLGQTGSSGIFGLGFPVNSVVWSELWTQSITSIGSKRQVTEDIPIHPSHFKFGIRNFPSFNFRRIKFPTLSDYFPTPGKQTRQASGNVSSTMTSLLPTWSVFGPLLTRFITTAQLTLPMYTVTLQRDSIQVGGNVGMLSIGEMPSGVSEDSLTWVPIRAYPYTQGGLPAPPDSPNEACGVYPMTWEVALDDVYLDGEKLPRSTLSSSSISLSALIDTGNSILRGPSDVVRNIQSTLGANGRFPCSEPHTIAFSIGGTLFPVDPRDFIQQVFENNAVTCTSRLTATDPPSLSGYQFSWSLGDPFLKSVLAAFYFGNITHPSRDPPRMGFLTTVPQDAASQLVSAVAAVKTGDDFPAISEVAPSGTFTPAGTGSNGVPVATGTGRATQTGSSSGTTSKGSKSGAERTRGGMGIGVVVGIVGVLQLWS</sequence>
<keyword evidence="3" id="KW-0645">Protease</keyword>
<evidence type="ECO:0000313" key="7">
    <source>
        <dbReference type="EMBL" id="KIJ93815.1"/>
    </source>
</evidence>
<protein>
    <recommendedName>
        <fullName evidence="6">Peptidase A1 domain-containing protein</fullName>
    </recommendedName>
</protein>
<keyword evidence="3" id="KW-0378">Hydrolase</keyword>
<feature type="region of interest" description="Disordered" evidence="4">
    <location>
        <begin position="540"/>
        <end position="582"/>
    </location>
</feature>
<dbReference type="AlphaFoldDB" id="A0A0C9WR51"/>
<dbReference type="InterPro" id="IPR021109">
    <property type="entry name" value="Peptidase_aspartic_dom_sf"/>
</dbReference>
<dbReference type="InterPro" id="IPR033121">
    <property type="entry name" value="PEPTIDASE_A1"/>
</dbReference>
<keyword evidence="5" id="KW-0732">Signal</keyword>
<feature type="compositionally biased region" description="Low complexity" evidence="4">
    <location>
        <begin position="554"/>
        <end position="576"/>
    </location>
</feature>
<evidence type="ECO:0000256" key="3">
    <source>
        <dbReference type="RuleBase" id="RU000454"/>
    </source>
</evidence>
<proteinExistence type="inferred from homology"/>
<dbReference type="CDD" id="cd05471">
    <property type="entry name" value="pepsin_like"/>
    <property type="match status" value="1"/>
</dbReference>
<comment type="similarity">
    <text evidence="1 3">Belongs to the peptidase A1 family.</text>
</comment>
<evidence type="ECO:0000256" key="2">
    <source>
        <dbReference type="ARBA" id="ARBA00022750"/>
    </source>
</evidence>
<evidence type="ECO:0000256" key="5">
    <source>
        <dbReference type="SAM" id="SignalP"/>
    </source>
</evidence>
<dbReference type="PANTHER" id="PTHR47966:SF51">
    <property type="entry name" value="BETA-SITE APP-CLEAVING ENZYME, ISOFORM A-RELATED"/>
    <property type="match status" value="1"/>
</dbReference>
<gene>
    <name evidence="7" type="ORF">K443DRAFT_12575</name>
</gene>
<keyword evidence="2 3" id="KW-0064">Aspartyl protease</keyword>
<dbReference type="HOGENOM" id="CLU_021426_0_0_1"/>
<reference evidence="8" key="2">
    <citation type="submission" date="2015-01" db="EMBL/GenBank/DDBJ databases">
        <title>Evolutionary Origins and Diversification of the Mycorrhizal Mutualists.</title>
        <authorList>
            <consortium name="DOE Joint Genome Institute"/>
            <consortium name="Mycorrhizal Genomics Consortium"/>
            <person name="Kohler A."/>
            <person name="Kuo A."/>
            <person name="Nagy L.G."/>
            <person name="Floudas D."/>
            <person name="Copeland A."/>
            <person name="Barry K.W."/>
            <person name="Cichocki N."/>
            <person name="Veneault-Fourrey C."/>
            <person name="LaButti K."/>
            <person name="Lindquist E.A."/>
            <person name="Lipzen A."/>
            <person name="Lundell T."/>
            <person name="Morin E."/>
            <person name="Murat C."/>
            <person name="Riley R."/>
            <person name="Ohm R."/>
            <person name="Sun H."/>
            <person name="Tunlid A."/>
            <person name="Henrissat B."/>
            <person name="Grigoriev I.V."/>
            <person name="Hibbett D.S."/>
            <person name="Martin F."/>
        </authorList>
    </citation>
    <scope>NUCLEOTIDE SEQUENCE [LARGE SCALE GENOMIC DNA]</scope>
    <source>
        <strain evidence="8">LaAM-08-1</strain>
    </source>
</reference>
<evidence type="ECO:0000256" key="1">
    <source>
        <dbReference type="ARBA" id="ARBA00007447"/>
    </source>
</evidence>
<feature type="signal peptide" evidence="5">
    <location>
        <begin position="1"/>
        <end position="21"/>
    </location>
</feature>
<dbReference type="Proteomes" id="UP000054477">
    <property type="component" value="Unassembled WGS sequence"/>
</dbReference>
<dbReference type="PROSITE" id="PS51257">
    <property type="entry name" value="PROKAR_LIPOPROTEIN"/>
    <property type="match status" value="1"/>
</dbReference>
<reference evidence="7 8" key="1">
    <citation type="submission" date="2014-04" db="EMBL/GenBank/DDBJ databases">
        <authorList>
            <consortium name="DOE Joint Genome Institute"/>
            <person name="Kuo A."/>
            <person name="Kohler A."/>
            <person name="Nagy L.G."/>
            <person name="Floudas D."/>
            <person name="Copeland A."/>
            <person name="Barry K.W."/>
            <person name="Cichocki N."/>
            <person name="Veneault-Fourrey C."/>
            <person name="LaButti K."/>
            <person name="Lindquist E.A."/>
            <person name="Lipzen A."/>
            <person name="Lundell T."/>
            <person name="Morin E."/>
            <person name="Murat C."/>
            <person name="Sun H."/>
            <person name="Tunlid A."/>
            <person name="Henrissat B."/>
            <person name="Grigoriev I.V."/>
            <person name="Hibbett D.S."/>
            <person name="Martin F."/>
            <person name="Nordberg H.P."/>
            <person name="Cantor M.N."/>
            <person name="Hua S.X."/>
        </authorList>
    </citation>
    <scope>NUCLEOTIDE SEQUENCE [LARGE SCALE GENOMIC DNA]</scope>
    <source>
        <strain evidence="7 8">LaAM-08-1</strain>
    </source>
</reference>
<dbReference type="GO" id="GO:0006508">
    <property type="term" value="P:proteolysis"/>
    <property type="evidence" value="ECO:0007669"/>
    <property type="project" value="UniProtKB-KW"/>
</dbReference>
<dbReference type="InterPro" id="IPR001969">
    <property type="entry name" value="Aspartic_peptidase_AS"/>
</dbReference>
<evidence type="ECO:0000256" key="4">
    <source>
        <dbReference type="SAM" id="MobiDB-lite"/>
    </source>
</evidence>
<dbReference type="PANTHER" id="PTHR47966">
    <property type="entry name" value="BETA-SITE APP-CLEAVING ENZYME, ISOFORM A-RELATED"/>
    <property type="match status" value="1"/>
</dbReference>
<evidence type="ECO:0000259" key="6">
    <source>
        <dbReference type="PROSITE" id="PS51767"/>
    </source>
</evidence>
<dbReference type="Pfam" id="PF00026">
    <property type="entry name" value="Asp"/>
    <property type="match status" value="2"/>
</dbReference>
<dbReference type="EMBL" id="KN838822">
    <property type="protein sequence ID" value="KIJ93815.1"/>
    <property type="molecule type" value="Genomic_DNA"/>
</dbReference>
<dbReference type="GO" id="GO:0004190">
    <property type="term" value="F:aspartic-type endopeptidase activity"/>
    <property type="evidence" value="ECO:0007669"/>
    <property type="project" value="UniProtKB-KW"/>
</dbReference>
<dbReference type="SUPFAM" id="SSF50630">
    <property type="entry name" value="Acid proteases"/>
    <property type="match status" value="1"/>
</dbReference>
<dbReference type="STRING" id="1095629.A0A0C9WR51"/>
<dbReference type="PROSITE" id="PS00141">
    <property type="entry name" value="ASP_PROTEASE"/>
    <property type="match status" value="1"/>
</dbReference>
<feature type="chain" id="PRO_5002216238" description="Peptidase A1 domain-containing protein" evidence="5">
    <location>
        <begin position="22"/>
        <end position="601"/>
    </location>
</feature>
<organism evidence="7 8">
    <name type="scientific">Laccaria amethystina LaAM-08-1</name>
    <dbReference type="NCBI Taxonomy" id="1095629"/>
    <lineage>
        <taxon>Eukaryota</taxon>
        <taxon>Fungi</taxon>
        <taxon>Dikarya</taxon>
        <taxon>Basidiomycota</taxon>
        <taxon>Agaricomycotina</taxon>
        <taxon>Agaricomycetes</taxon>
        <taxon>Agaricomycetidae</taxon>
        <taxon>Agaricales</taxon>
        <taxon>Agaricineae</taxon>
        <taxon>Hydnangiaceae</taxon>
        <taxon>Laccaria</taxon>
    </lineage>
</organism>
<dbReference type="OrthoDB" id="3089at2759"/>
<name>A0A0C9WR51_9AGAR</name>
<accession>A0A0C9WR51</accession>
<keyword evidence="8" id="KW-1185">Reference proteome</keyword>
<dbReference type="Gene3D" id="2.40.70.10">
    <property type="entry name" value="Acid Proteases"/>
    <property type="match status" value="2"/>
</dbReference>
<evidence type="ECO:0000313" key="8">
    <source>
        <dbReference type="Proteomes" id="UP000054477"/>
    </source>
</evidence>
<feature type="domain" description="Peptidase A1" evidence="6">
    <location>
        <begin position="82"/>
        <end position="505"/>
    </location>
</feature>